<dbReference type="RefSeq" id="WP_054404917.1">
    <property type="nucleotide sequence ID" value="NZ_LIUT01000006.1"/>
</dbReference>
<proteinExistence type="predicted"/>
<evidence type="ECO:0000313" key="2">
    <source>
        <dbReference type="Proteomes" id="UP000036932"/>
    </source>
</evidence>
<gene>
    <name evidence="1" type="ORF">AM231_23240</name>
</gene>
<dbReference type="Proteomes" id="UP000036932">
    <property type="component" value="Unassembled WGS sequence"/>
</dbReference>
<dbReference type="InterPro" id="IPR052913">
    <property type="entry name" value="Glycopeptide_resist_protein"/>
</dbReference>
<sequence length="272" mass="31692">MKPIQRSKLRLWAGRHYFTCRRYWEWMKKSSVAIARTQSAELLPFSVFGHQTPLMRQLKDVDMWVQHNKVINLRLAVRHLDGLLIRPGETLSYWRAIGRPTRRKGYVDGMVLFYGGFKTGVGGGLCQLSNLIYWMTLHSPLEVKERHRHSYDVFPDSNRTQPFGSGATCAYNYLDLQIHNPTNDTYQLSIYVGEEDLIGEWRSSAAPLYHYEVYEREHRITQEAWGGYARHNVIGRKVFSREGDLLHDEWITENHALMMYSPLLPENGSVTS</sequence>
<comment type="caution">
    <text evidence="1">The sequence shown here is derived from an EMBL/GenBank/DDBJ whole genome shotgun (WGS) entry which is preliminary data.</text>
</comment>
<dbReference type="AlphaFoldDB" id="A0A0M1N4Y6"/>
<dbReference type="PANTHER" id="PTHR35788">
    <property type="entry name" value="EXPORTED PROTEIN-RELATED"/>
    <property type="match status" value="1"/>
</dbReference>
<dbReference type="InterPro" id="IPR007391">
    <property type="entry name" value="Vancomycin_resist_VanW"/>
</dbReference>
<dbReference type="EMBL" id="LIUT01000006">
    <property type="protein sequence ID" value="KOR77034.1"/>
    <property type="molecule type" value="Genomic_DNA"/>
</dbReference>
<keyword evidence="2" id="KW-1185">Reference proteome</keyword>
<dbReference type="PATRIC" id="fig|1705565.3.peg.789"/>
<accession>A0A0M1N4Y6</accession>
<protein>
    <submittedName>
        <fullName evidence="1">Vancomycin resistance protein</fullName>
    </submittedName>
</protein>
<evidence type="ECO:0000313" key="1">
    <source>
        <dbReference type="EMBL" id="KOR77034.1"/>
    </source>
</evidence>
<dbReference type="OrthoDB" id="9813301at2"/>
<reference evidence="2" key="1">
    <citation type="submission" date="2015-08" db="EMBL/GenBank/DDBJ databases">
        <title>Genome sequencing project for genomic taxonomy and phylogenomics of Bacillus-like bacteria.</title>
        <authorList>
            <person name="Liu B."/>
            <person name="Wang J."/>
            <person name="Zhu Y."/>
            <person name="Liu G."/>
            <person name="Chen Q."/>
            <person name="Chen Z."/>
            <person name="Lan J."/>
            <person name="Che J."/>
            <person name="Ge C."/>
            <person name="Shi H."/>
            <person name="Pan Z."/>
            <person name="Liu X."/>
        </authorList>
    </citation>
    <scope>NUCLEOTIDE SEQUENCE [LARGE SCALE GENOMIC DNA]</scope>
    <source>
        <strain evidence="2">FJAT-22460</strain>
    </source>
</reference>
<name>A0A0M1N4Y6_9BACL</name>
<organism evidence="1 2">
    <name type="scientific">Paenibacillus solani</name>
    <dbReference type="NCBI Taxonomy" id="1705565"/>
    <lineage>
        <taxon>Bacteria</taxon>
        <taxon>Bacillati</taxon>
        <taxon>Bacillota</taxon>
        <taxon>Bacilli</taxon>
        <taxon>Bacillales</taxon>
        <taxon>Paenibacillaceae</taxon>
        <taxon>Paenibacillus</taxon>
    </lineage>
</organism>
<dbReference type="Pfam" id="PF04294">
    <property type="entry name" value="VanW"/>
    <property type="match status" value="1"/>
</dbReference>
<dbReference type="PANTHER" id="PTHR35788:SF1">
    <property type="entry name" value="EXPORTED PROTEIN"/>
    <property type="match status" value="1"/>
</dbReference>